<accession>A0AA38CH91</accession>
<feature type="domain" description="U-box" evidence="7">
    <location>
        <begin position="78"/>
        <end position="152"/>
    </location>
</feature>
<dbReference type="Gene3D" id="1.25.10.10">
    <property type="entry name" value="Leucine-rich Repeat Variant"/>
    <property type="match status" value="1"/>
</dbReference>
<evidence type="ECO:0000313" key="8">
    <source>
        <dbReference type="EMBL" id="KAH9297172.1"/>
    </source>
</evidence>
<evidence type="ECO:0000256" key="3">
    <source>
        <dbReference type="ARBA" id="ARBA00012483"/>
    </source>
</evidence>
<dbReference type="OMA" id="RSNIHKW"/>
<keyword evidence="5" id="KW-0833">Ubl conjugation pathway</keyword>
<dbReference type="CDD" id="cd16664">
    <property type="entry name" value="RING-Ubox_PUB"/>
    <property type="match status" value="1"/>
</dbReference>
<comment type="pathway">
    <text evidence="2">Protein modification; protein ubiquitination.</text>
</comment>
<dbReference type="Proteomes" id="UP000824469">
    <property type="component" value="Unassembled WGS sequence"/>
</dbReference>
<evidence type="ECO:0000256" key="1">
    <source>
        <dbReference type="ARBA" id="ARBA00000900"/>
    </source>
</evidence>
<keyword evidence="6" id="KW-0175">Coiled coil</keyword>
<dbReference type="InterPro" id="IPR003613">
    <property type="entry name" value="Ubox_domain"/>
</dbReference>
<dbReference type="AlphaFoldDB" id="A0AA38CH91"/>
<organism evidence="8 9">
    <name type="scientific">Taxus chinensis</name>
    <name type="common">Chinese yew</name>
    <name type="synonym">Taxus wallichiana var. chinensis</name>
    <dbReference type="NCBI Taxonomy" id="29808"/>
    <lineage>
        <taxon>Eukaryota</taxon>
        <taxon>Viridiplantae</taxon>
        <taxon>Streptophyta</taxon>
        <taxon>Embryophyta</taxon>
        <taxon>Tracheophyta</taxon>
        <taxon>Spermatophyta</taxon>
        <taxon>Pinopsida</taxon>
        <taxon>Pinidae</taxon>
        <taxon>Conifers II</taxon>
        <taxon>Cupressales</taxon>
        <taxon>Taxaceae</taxon>
        <taxon>Taxus</taxon>
    </lineage>
</organism>
<dbReference type="PROSITE" id="PS51698">
    <property type="entry name" value="U_BOX"/>
    <property type="match status" value="1"/>
</dbReference>
<sequence length="463" mass="50788">MSSIKWVSVRASIAETLSVHNRSPVVASQMPSLKISGWEREGGGERNGFTDLGFDQKVHGKKDGASLKEMIEELDCSDVPSVFICPISLEPMQDPVTLCTGQTYERSNILRWFSIGQYICPTTMQELWDVSLTPNRTLFHLIYKWFSHRFLQQKKQAENVQGRVKELLEKLGKAKGQSRINALSALRGICQTEESARRTVVDGGGVALLSSLLGPFTSHAVGAESISILVNLPLNSESKISLAEPARISLMVDLLHEGTIETKINSVKLLETLMDTEDLRSENVSSFRLLFGLLRLVKDKRYPKGMAAGLGLLKLICSCKQARNQVVSIGLVVHLVELLSCATTSCLETALAILDTLSTTPEGRAALKDCSSTIPNIVKVLMRVSEDCTQHALSILWTVCKLAPEECTSTAVEAGIAPKLLLVIQSSCNPVVKQRSAELLKLCSLNYTATIFISKCKLTRTIQ</sequence>
<dbReference type="SUPFAM" id="SSF57850">
    <property type="entry name" value="RING/U-box"/>
    <property type="match status" value="1"/>
</dbReference>
<keyword evidence="4" id="KW-0808">Transferase</keyword>
<evidence type="ECO:0000256" key="5">
    <source>
        <dbReference type="ARBA" id="ARBA00022786"/>
    </source>
</evidence>
<comment type="caution">
    <text evidence="8">The sequence shown here is derived from an EMBL/GenBank/DDBJ whole genome shotgun (WGS) entry which is preliminary data.</text>
</comment>
<dbReference type="InterPro" id="IPR013083">
    <property type="entry name" value="Znf_RING/FYVE/PHD"/>
</dbReference>
<keyword evidence="9" id="KW-1185">Reference proteome</keyword>
<comment type="catalytic activity">
    <reaction evidence="1">
        <text>S-ubiquitinyl-[E2 ubiquitin-conjugating enzyme]-L-cysteine + [acceptor protein]-L-lysine = [E2 ubiquitin-conjugating enzyme]-L-cysteine + N(6)-ubiquitinyl-[acceptor protein]-L-lysine.</text>
        <dbReference type="EC" id="2.3.2.27"/>
    </reaction>
</comment>
<evidence type="ECO:0000256" key="2">
    <source>
        <dbReference type="ARBA" id="ARBA00004906"/>
    </source>
</evidence>
<dbReference type="EMBL" id="JAHRHJ020000010">
    <property type="protein sequence ID" value="KAH9297172.1"/>
    <property type="molecule type" value="Genomic_DNA"/>
</dbReference>
<dbReference type="Gene3D" id="3.30.40.10">
    <property type="entry name" value="Zinc/RING finger domain, C3HC4 (zinc finger)"/>
    <property type="match status" value="1"/>
</dbReference>
<dbReference type="EC" id="2.3.2.27" evidence="3"/>
<dbReference type="GO" id="GO:0016567">
    <property type="term" value="P:protein ubiquitination"/>
    <property type="evidence" value="ECO:0007669"/>
    <property type="project" value="InterPro"/>
</dbReference>
<dbReference type="GO" id="GO:0061630">
    <property type="term" value="F:ubiquitin protein ligase activity"/>
    <property type="evidence" value="ECO:0007669"/>
    <property type="project" value="UniProtKB-EC"/>
</dbReference>
<proteinExistence type="predicted"/>
<name>A0AA38CH91_TAXCH</name>
<evidence type="ECO:0000256" key="6">
    <source>
        <dbReference type="SAM" id="Coils"/>
    </source>
</evidence>
<dbReference type="SUPFAM" id="SSF48371">
    <property type="entry name" value="ARM repeat"/>
    <property type="match status" value="2"/>
</dbReference>
<evidence type="ECO:0000313" key="9">
    <source>
        <dbReference type="Proteomes" id="UP000824469"/>
    </source>
</evidence>
<dbReference type="InterPro" id="IPR011989">
    <property type="entry name" value="ARM-like"/>
</dbReference>
<dbReference type="Pfam" id="PF25598">
    <property type="entry name" value="ARM_PUB"/>
    <property type="match status" value="1"/>
</dbReference>
<evidence type="ECO:0000256" key="4">
    <source>
        <dbReference type="ARBA" id="ARBA00022679"/>
    </source>
</evidence>
<dbReference type="InterPro" id="IPR045185">
    <property type="entry name" value="PUB22/23/24-like"/>
</dbReference>
<protein>
    <recommendedName>
        <fullName evidence="3">RING-type E3 ubiquitin transferase</fullName>
        <ecNumber evidence="3">2.3.2.27</ecNumber>
    </recommendedName>
</protein>
<dbReference type="Pfam" id="PF04564">
    <property type="entry name" value="U-box"/>
    <property type="match status" value="1"/>
</dbReference>
<reference evidence="8 9" key="1">
    <citation type="journal article" date="2021" name="Nat. Plants">
        <title>The Taxus genome provides insights into paclitaxel biosynthesis.</title>
        <authorList>
            <person name="Xiong X."/>
            <person name="Gou J."/>
            <person name="Liao Q."/>
            <person name="Li Y."/>
            <person name="Zhou Q."/>
            <person name="Bi G."/>
            <person name="Li C."/>
            <person name="Du R."/>
            <person name="Wang X."/>
            <person name="Sun T."/>
            <person name="Guo L."/>
            <person name="Liang H."/>
            <person name="Lu P."/>
            <person name="Wu Y."/>
            <person name="Zhang Z."/>
            <person name="Ro D.K."/>
            <person name="Shang Y."/>
            <person name="Huang S."/>
            <person name="Yan J."/>
        </authorList>
    </citation>
    <scope>NUCLEOTIDE SEQUENCE [LARGE SCALE GENOMIC DNA]</scope>
    <source>
        <strain evidence="8">Ta-2019</strain>
    </source>
</reference>
<dbReference type="PANTHER" id="PTHR22849:SF142">
    <property type="entry name" value="U-BOX DOMAIN-CONTAINING PROTEIN 31"/>
    <property type="match status" value="1"/>
</dbReference>
<dbReference type="InterPro" id="IPR016024">
    <property type="entry name" value="ARM-type_fold"/>
</dbReference>
<dbReference type="InterPro" id="IPR058678">
    <property type="entry name" value="ARM_PUB"/>
</dbReference>
<dbReference type="PANTHER" id="PTHR22849">
    <property type="entry name" value="WDSAM1 PROTEIN"/>
    <property type="match status" value="1"/>
</dbReference>
<dbReference type="InterPro" id="IPR045210">
    <property type="entry name" value="RING-Ubox_PUB"/>
</dbReference>
<dbReference type="SMART" id="SM00504">
    <property type="entry name" value="Ubox"/>
    <property type="match status" value="1"/>
</dbReference>
<feature type="coiled-coil region" evidence="6">
    <location>
        <begin position="150"/>
        <end position="177"/>
    </location>
</feature>
<gene>
    <name evidence="8" type="ORF">KI387_028854</name>
</gene>
<evidence type="ECO:0000259" key="7">
    <source>
        <dbReference type="PROSITE" id="PS51698"/>
    </source>
</evidence>